<dbReference type="PANTHER" id="PTHR19303:SF74">
    <property type="entry name" value="POGO TRANSPOSABLE ELEMENT WITH KRAB DOMAIN"/>
    <property type="match status" value="1"/>
</dbReference>
<name>A0AAU9UNW1_EUPED</name>
<reference evidence="3" key="1">
    <citation type="submission" date="2022-03" db="EMBL/GenBank/DDBJ databases">
        <authorList>
            <person name="Tunstrom K."/>
        </authorList>
    </citation>
    <scope>NUCLEOTIDE SEQUENCE</scope>
</reference>
<gene>
    <name evidence="3" type="ORF">EEDITHA_LOCUS16012</name>
</gene>
<dbReference type="EMBL" id="CAKOGL010000023">
    <property type="protein sequence ID" value="CAH2101236.1"/>
    <property type="molecule type" value="Genomic_DNA"/>
</dbReference>
<feature type="region of interest" description="Disordered" evidence="1">
    <location>
        <begin position="231"/>
        <end position="251"/>
    </location>
</feature>
<dbReference type="AlphaFoldDB" id="A0AAU9UNW1"/>
<dbReference type="Pfam" id="PF03184">
    <property type="entry name" value="DDE_1"/>
    <property type="match status" value="1"/>
</dbReference>
<dbReference type="GO" id="GO:0005634">
    <property type="term" value="C:nucleus"/>
    <property type="evidence" value="ECO:0007669"/>
    <property type="project" value="TreeGrafter"/>
</dbReference>
<evidence type="ECO:0000313" key="3">
    <source>
        <dbReference type="EMBL" id="CAH2101236.1"/>
    </source>
</evidence>
<dbReference type="InterPro" id="IPR011011">
    <property type="entry name" value="Znf_FYVE_PHD"/>
</dbReference>
<dbReference type="Gene3D" id="3.30.40.10">
    <property type="entry name" value="Zinc/RING finger domain, C3HC4 (zinc finger)"/>
    <property type="match status" value="1"/>
</dbReference>
<dbReference type="InterPro" id="IPR013083">
    <property type="entry name" value="Znf_RING/FYVE/PHD"/>
</dbReference>
<evidence type="ECO:0000259" key="2">
    <source>
        <dbReference type="Pfam" id="PF03184"/>
    </source>
</evidence>
<feature type="domain" description="DDE-1" evidence="2">
    <location>
        <begin position="2"/>
        <end position="88"/>
    </location>
</feature>
<evidence type="ECO:0000313" key="4">
    <source>
        <dbReference type="Proteomes" id="UP001153954"/>
    </source>
</evidence>
<dbReference type="GO" id="GO:0003677">
    <property type="term" value="F:DNA binding"/>
    <property type="evidence" value="ECO:0007669"/>
    <property type="project" value="TreeGrafter"/>
</dbReference>
<protein>
    <recommendedName>
        <fullName evidence="2">DDE-1 domain-containing protein</fullName>
    </recommendedName>
</protein>
<dbReference type="SUPFAM" id="SSF57903">
    <property type="entry name" value="FYVE/PHD zinc finger"/>
    <property type="match status" value="1"/>
</dbReference>
<evidence type="ECO:0000256" key="1">
    <source>
        <dbReference type="SAM" id="MobiDB-lite"/>
    </source>
</evidence>
<comment type="caution">
    <text evidence="3">The sequence shown here is derived from an EMBL/GenBank/DDBJ whole genome shotgun (WGS) entry which is preliminary data.</text>
</comment>
<organism evidence="3 4">
    <name type="scientific">Euphydryas editha</name>
    <name type="common">Edith's checkerspot</name>
    <dbReference type="NCBI Taxonomy" id="104508"/>
    <lineage>
        <taxon>Eukaryota</taxon>
        <taxon>Metazoa</taxon>
        <taxon>Ecdysozoa</taxon>
        <taxon>Arthropoda</taxon>
        <taxon>Hexapoda</taxon>
        <taxon>Insecta</taxon>
        <taxon>Pterygota</taxon>
        <taxon>Neoptera</taxon>
        <taxon>Endopterygota</taxon>
        <taxon>Lepidoptera</taxon>
        <taxon>Glossata</taxon>
        <taxon>Ditrysia</taxon>
        <taxon>Papilionoidea</taxon>
        <taxon>Nymphalidae</taxon>
        <taxon>Nymphalinae</taxon>
        <taxon>Euphydryas</taxon>
    </lineage>
</organism>
<accession>A0AAU9UNW1</accession>
<sequence length="374" mass="41594">MNGEVFLKWLQHFVKYANPSKEAKALLLLDGHSSHKNLEVLTYAKENNIIIFGIPPHCTHEMQPLDVSFFGSLNTFYNKELHLWLRNHPGRTVTHFQVAEVFKQAYLRAATWKFAPADVTENDLGDSDVPIPSDGQNFQLNNQSETGNTEAPSFQSNVENVIDRRSDLMSSQATKLVKTGSSDAGDFHLNAQTQAEQRLEDTNCQSNDLAVAGCLKADGFQSAVVSDAAPPESVSFQSDDHKKLSPTIADISPLPKSSQLKRVNRNKGKFGILNASPDIAELKAIVADKKAADLRKSTRKSTKRVVLAASSNEEEPVASDDEDPSRIYCMDPWSHSRSREWWLQCQACRAWCHAECIGLPKTAKRVICDICKQP</sequence>
<dbReference type="InterPro" id="IPR004875">
    <property type="entry name" value="DDE_SF_endonuclease_dom"/>
</dbReference>
<dbReference type="PANTHER" id="PTHR19303">
    <property type="entry name" value="TRANSPOSON"/>
    <property type="match status" value="1"/>
</dbReference>
<proteinExistence type="predicted"/>
<keyword evidence="4" id="KW-1185">Reference proteome</keyword>
<dbReference type="InterPro" id="IPR050863">
    <property type="entry name" value="CenT-Element_Derived"/>
</dbReference>
<dbReference type="Proteomes" id="UP001153954">
    <property type="component" value="Unassembled WGS sequence"/>
</dbReference>